<name>A0A2J6TDD4_9HELO</name>
<dbReference type="InParanoid" id="A0A2J6TDD4"/>
<dbReference type="GO" id="GO:0016616">
    <property type="term" value="F:oxidoreductase activity, acting on the CH-OH group of donors, NAD or NADP as acceptor"/>
    <property type="evidence" value="ECO:0007669"/>
    <property type="project" value="InterPro"/>
</dbReference>
<evidence type="ECO:0000313" key="3">
    <source>
        <dbReference type="Proteomes" id="UP000235371"/>
    </source>
</evidence>
<gene>
    <name evidence="2" type="ORF">K444DRAFT_588537</name>
</gene>
<dbReference type="Pfam" id="PF01073">
    <property type="entry name" value="3Beta_HSD"/>
    <property type="match status" value="1"/>
</dbReference>
<dbReference type="GeneID" id="36586139"/>
<dbReference type="GO" id="GO:0006694">
    <property type="term" value="P:steroid biosynthetic process"/>
    <property type="evidence" value="ECO:0007669"/>
    <property type="project" value="InterPro"/>
</dbReference>
<dbReference type="SUPFAM" id="SSF51735">
    <property type="entry name" value="NAD(P)-binding Rossmann-fold domains"/>
    <property type="match status" value="1"/>
</dbReference>
<accession>A0A2J6TDD4</accession>
<dbReference type="PANTHER" id="PTHR43000">
    <property type="entry name" value="DTDP-D-GLUCOSE 4,6-DEHYDRATASE-RELATED"/>
    <property type="match status" value="1"/>
</dbReference>
<dbReference type="OrthoDB" id="10058185at2759"/>
<evidence type="ECO:0000313" key="2">
    <source>
        <dbReference type="EMBL" id="PMD61046.1"/>
    </source>
</evidence>
<dbReference type="RefSeq" id="XP_024737950.1">
    <property type="nucleotide sequence ID" value="XM_024878062.1"/>
</dbReference>
<dbReference type="Proteomes" id="UP000235371">
    <property type="component" value="Unassembled WGS sequence"/>
</dbReference>
<sequence length="373" mass="41424">METLETDDLVKGDAPVLVVGGCGFLGSHLVLALLHSPSYSSVSIISRTIQNNRHAGALYYAGDITKENDVRSLLDRIRPRVIFHAASPSPNANKKSQNHTNIVGTEVLLKCAAESPFVHALVYTSCDEAIEIDLSNHLLTEETAKLHTKKSNATPYQKSKALAEQAVINANSWSLRTLCLRLPPIYGGGDLQVIPSLLEMMNQGKSTLQIGPNKKLFEHVYIDNAVHAHLLAAKVLLLSLDEGFSIRVDGETFFITDGCPMPWYDFARKVWYAAGDRTEPEWTRVVPMHLALATASVNDWVSWTVTLGRRRQRFTSEGMARLGRGTHFSIEKAREWLGYEPLVPVEEGIRRAVEKALEGADEDRLVLRRKMAS</sequence>
<keyword evidence="3" id="KW-1185">Reference proteome</keyword>
<dbReference type="AlphaFoldDB" id="A0A2J6TDD4"/>
<evidence type="ECO:0000259" key="1">
    <source>
        <dbReference type="Pfam" id="PF01073"/>
    </source>
</evidence>
<protein>
    <submittedName>
        <fullName evidence="2">NAD(P)-binding protein</fullName>
    </submittedName>
</protein>
<dbReference type="Gene3D" id="3.40.50.720">
    <property type="entry name" value="NAD(P)-binding Rossmann-like Domain"/>
    <property type="match status" value="1"/>
</dbReference>
<feature type="domain" description="3-beta hydroxysteroid dehydrogenase/isomerase" evidence="1">
    <location>
        <begin position="17"/>
        <end position="279"/>
    </location>
</feature>
<organism evidence="2 3">
    <name type="scientific">Hyaloscypha bicolor E</name>
    <dbReference type="NCBI Taxonomy" id="1095630"/>
    <lineage>
        <taxon>Eukaryota</taxon>
        <taxon>Fungi</taxon>
        <taxon>Dikarya</taxon>
        <taxon>Ascomycota</taxon>
        <taxon>Pezizomycotina</taxon>
        <taxon>Leotiomycetes</taxon>
        <taxon>Helotiales</taxon>
        <taxon>Hyaloscyphaceae</taxon>
        <taxon>Hyaloscypha</taxon>
        <taxon>Hyaloscypha bicolor</taxon>
    </lineage>
</organism>
<dbReference type="InterPro" id="IPR036291">
    <property type="entry name" value="NAD(P)-bd_dom_sf"/>
</dbReference>
<proteinExistence type="predicted"/>
<dbReference type="EMBL" id="KZ613787">
    <property type="protein sequence ID" value="PMD61046.1"/>
    <property type="molecule type" value="Genomic_DNA"/>
</dbReference>
<dbReference type="STRING" id="1095630.A0A2J6TDD4"/>
<reference evidence="2 3" key="1">
    <citation type="submission" date="2016-04" db="EMBL/GenBank/DDBJ databases">
        <title>A degradative enzymes factory behind the ericoid mycorrhizal symbiosis.</title>
        <authorList>
            <consortium name="DOE Joint Genome Institute"/>
            <person name="Martino E."/>
            <person name="Morin E."/>
            <person name="Grelet G."/>
            <person name="Kuo A."/>
            <person name="Kohler A."/>
            <person name="Daghino S."/>
            <person name="Barry K."/>
            <person name="Choi C."/>
            <person name="Cichocki N."/>
            <person name="Clum A."/>
            <person name="Copeland A."/>
            <person name="Hainaut M."/>
            <person name="Haridas S."/>
            <person name="Labutti K."/>
            <person name="Lindquist E."/>
            <person name="Lipzen A."/>
            <person name="Khouja H.-R."/>
            <person name="Murat C."/>
            <person name="Ohm R."/>
            <person name="Olson A."/>
            <person name="Spatafora J."/>
            <person name="Veneault-Fourrey C."/>
            <person name="Henrissat B."/>
            <person name="Grigoriev I."/>
            <person name="Martin F."/>
            <person name="Perotto S."/>
        </authorList>
    </citation>
    <scope>NUCLEOTIDE SEQUENCE [LARGE SCALE GENOMIC DNA]</scope>
    <source>
        <strain evidence="2 3">E</strain>
    </source>
</reference>
<dbReference type="InterPro" id="IPR002225">
    <property type="entry name" value="3Beta_OHSteriod_DH/Estase"/>
</dbReference>